<gene>
    <name evidence="1" type="ORF">SAMN05421665_1749</name>
</gene>
<keyword evidence="2" id="KW-1185">Reference proteome</keyword>
<dbReference type="EMBL" id="FTPR01000001">
    <property type="protein sequence ID" value="SIT83905.1"/>
    <property type="molecule type" value="Genomic_DNA"/>
</dbReference>
<organism evidence="1 2">
    <name type="scientific">Yoonia rosea</name>
    <dbReference type="NCBI Taxonomy" id="287098"/>
    <lineage>
        <taxon>Bacteria</taxon>
        <taxon>Pseudomonadati</taxon>
        <taxon>Pseudomonadota</taxon>
        <taxon>Alphaproteobacteria</taxon>
        <taxon>Rhodobacterales</taxon>
        <taxon>Paracoccaceae</taxon>
        <taxon>Yoonia</taxon>
    </lineage>
</organism>
<sequence>MVICLFASLAHADGLAEPKGPVILTISGAITQTNGPNVARFDREMLEALERRIITANTPWFDAKHDFEGPLAAAVLDAVGAQGSTMRVFALNDYASDVPVADVREFPVIFATHLDGEMMSVREKGPLFLIYPFDEFPALFNEVYFGRSVWQIARIEVIE</sequence>
<proteinExistence type="predicted"/>
<evidence type="ECO:0000313" key="2">
    <source>
        <dbReference type="Proteomes" id="UP000186997"/>
    </source>
</evidence>
<accession>A0A1R3WZG2</accession>
<dbReference type="InterPro" id="IPR036374">
    <property type="entry name" value="OxRdtase_Mopterin-bd_sf"/>
</dbReference>
<dbReference type="Proteomes" id="UP000186997">
    <property type="component" value="Unassembled WGS sequence"/>
</dbReference>
<dbReference type="STRING" id="287098.SAMN05421665_1749"/>
<evidence type="ECO:0000313" key="1">
    <source>
        <dbReference type="EMBL" id="SIT83905.1"/>
    </source>
</evidence>
<dbReference type="AlphaFoldDB" id="A0A1R3WZG2"/>
<dbReference type="SUPFAM" id="SSF56524">
    <property type="entry name" value="Oxidoreductase molybdopterin-binding domain"/>
    <property type="match status" value="1"/>
</dbReference>
<name>A0A1R3WZG2_9RHOB</name>
<reference evidence="2" key="1">
    <citation type="submission" date="2017-01" db="EMBL/GenBank/DDBJ databases">
        <authorList>
            <person name="Varghese N."/>
            <person name="Submissions S."/>
        </authorList>
    </citation>
    <scope>NUCLEOTIDE SEQUENCE [LARGE SCALE GENOMIC DNA]</scope>
    <source>
        <strain evidence="2">DSM 29591</strain>
    </source>
</reference>
<protein>
    <recommendedName>
        <fullName evidence="3">Oxidoreductase molybdopterin-binding domain-containing protein</fullName>
    </recommendedName>
</protein>
<evidence type="ECO:0008006" key="3">
    <source>
        <dbReference type="Google" id="ProtNLM"/>
    </source>
</evidence>